<name>A0A8J8NF27_HALGN</name>
<accession>A0A8J8NF27</accession>
<evidence type="ECO:0000256" key="1">
    <source>
        <dbReference type="SAM" id="Phobius"/>
    </source>
</evidence>
<keyword evidence="3" id="KW-1185">Reference proteome</keyword>
<dbReference type="EMBL" id="RRYP01018034">
    <property type="protein sequence ID" value="TNV73812.1"/>
    <property type="molecule type" value="Genomic_DNA"/>
</dbReference>
<dbReference type="OrthoDB" id="325501at2759"/>
<organism evidence="2 3">
    <name type="scientific">Halteria grandinella</name>
    <dbReference type="NCBI Taxonomy" id="5974"/>
    <lineage>
        <taxon>Eukaryota</taxon>
        <taxon>Sar</taxon>
        <taxon>Alveolata</taxon>
        <taxon>Ciliophora</taxon>
        <taxon>Intramacronucleata</taxon>
        <taxon>Spirotrichea</taxon>
        <taxon>Stichotrichia</taxon>
        <taxon>Sporadotrichida</taxon>
        <taxon>Halteriidae</taxon>
        <taxon>Halteria</taxon>
    </lineage>
</organism>
<comment type="caution">
    <text evidence="2">The sequence shown here is derived from an EMBL/GenBank/DDBJ whole genome shotgun (WGS) entry which is preliminary data.</text>
</comment>
<reference evidence="2" key="1">
    <citation type="submission" date="2019-06" db="EMBL/GenBank/DDBJ databases">
        <authorList>
            <person name="Zheng W."/>
        </authorList>
    </citation>
    <scope>NUCLEOTIDE SEQUENCE</scope>
    <source>
        <strain evidence="2">QDHG01</strain>
    </source>
</reference>
<evidence type="ECO:0000313" key="3">
    <source>
        <dbReference type="Proteomes" id="UP000785679"/>
    </source>
</evidence>
<sequence length="176" mass="20005">MLTKKQSVLKKALPRQLSYDSNSTQPVQFFIDATKALQGAQATVQTSMKTVMYGNLALNIVMAASLQMLWGMINVMQIIVNMPLLSVQFPSNCILFYNFINGIANFDIFPQEYLKDILFKMTETEPDPRYEQMGFKSNNIVENLTNIILAILGICGLIVFVFVIRFLKNKFVMQVN</sequence>
<keyword evidence="1" id="KW-1133">Transmembrane helix</keyword>
<evidence type="ECO:0000313" key="2">
    <source>
        <dbReference type="EMBL" id="TNV73812.1"/>
    </source>
</evidence>
<dbReference type="Proteomes" id="UP000785679">
    <property type="component" value="Unassembled WGS sequence"/>
</dbReference>
<dbReference type="AlphaFoldDB" id="A0A8J8NF27"/>
<gene>
    <name evidence="2" type="ORF">FGO68_gene12681</name>
</gene>
<feature type="transmembrane region" description="Helical" evidence="1">
    <location>
        <begin position="56"/>
        <end position="80"/>
    </location>
</feature>
<keyword evidence="1" id="KW-0812">Transmembrane</keyword>
<feature type="transmembrane region" description="Helical" evidence="1">
    <location>
        <begin position="147"/>
        <end position="167"/>
    </location>
</feature>
<proteinExistence type="predicted"/>
<keyword evidence="1" id="KW-0472">Membrane</keyword>
<protein>
    <submittedName>
        <fullName evidence="2">Uncharacterized protein</fullName>
    </submittedName>
</protein>